<dbReference type="RefSeq" id="WP_127979341.1">
    <property type="nucleotide sequence ID" value="NZ_JAQLBW010000023.1"/>
</dbReference>
<sequence length="220" mass="24932">MRRKIRPFSILLGSFLVISSLVILSSRVFHFNNNVNSQQDFSANANQYLQEHGQNFPLLIQTDSRWADKSYGSGSAQNDLATNGCGITSLAMILSYWEHRTVYPTEILQWSGNQYYQAGQGTAWSIFPAFAQNYGLTVEDLGKDQAKIQEHLNQNQPIVVSVNPGEFTDVGHIMVIKKDLQSDQIIVYDPNDGPEKEHYMKKYSIDELMSQLANAWAYTK</sequence>
<dbReference type="Proteomes" id="UP000288388">
    <property type="component" value="Unassembled WGS sequence"/>
</dbReference>
<dbReference type="GO" id="GO:0006508">
    <property type="term" value="P:proteolysis"/>
    <property type="evidence" value="ECO:0007669"/>
    <property type="project" value="InterPro"/>
</dbReference>
<proteinExistence type="predicted"/>
<dbReference type="AlphaFoldDB" id="A0A437UQN7"/>
<comment type="caution">
    <text evidence="2">The sequence shown here is derived from an EMBL/GenBank/DDBJ whole genome shotgun (WGS) entry which is preliminary data.</text>
</comment>
<dbReference type="Gene3D" id="3.90.70.10">
    <property type="entry name" value="Cysteine proteinases"/>
    <property type="match status" value="1"/>
</dbReference>
<organism evidence="2 3">
    <name type="scientific">Enterococcus avium</name>
    <name type="common">Streptococcus avium</name>
    <dbReference type="NCBI Taxonomy" id="33945"/>
    <lineage>
        <taxon>Bacteria</taxon>
        <taxon>Bacillati</taxon>
        <taxon>Bacillota</taxon>
        <taxon>Bacilli</taxon>
        <taxon>Lactobacillales</taxon>
        <taxon>Enterococcaceae</taxon>
        <taxon>Enterococcus</taxon>
    </lineage>
</organism>
<dbReference type="GO" id="GO:0008233">
    <property type="term" value="F:peptidase activity"/>
    <property type="evidence" value="ECO:0007669"/>
    <property type="project" value="InterPro"/>
</dbReference>
<name>A0A437UQN7_ENTAV</name>
<evidence type="ECO:0000313" key="2">
    <source>
        <dbReference type="EMBL" id="RVU95830.1"/>
    </source>
</evidence>
<dbReference type="Pfam" id="PF13529">
    <property type="entry name" value="Peptidase_C39_2"/>
    <property type="match status" value="1"/>
</dbReference>
<accession>A0A437UQN7</accession>
<feature type="domain" description="Peptidase C39" evidence="1">
    <location>
        <begin position="77"/>
        <end position="219"/>
    </location>
</feature>
<dbReference type="GO" id="GO:0016020">
    <property type="term" value="C:membrane"/>
    <property type="evidence" value="ECO:0007669"/>
    <property type="project" value="InterPro"/>
</dbReference>
<protein>
    <recommendedName>
        <fullName evidence="1">Peptidase C39 domain-containing protein</fullName>
    </recommendedName>
</protein>
<dbReference type="EMBL" id="RYZS01000001">
    <property type="protein sequence ID" value="RVU95830.1"/>
    <property type="molecule type" value="Genomic_DNA"/>
</dbReference>
<evidence type="ECO:0000259" key="1">
    <source>
        <dbReference type="PROSITE" id="PS50990"/>
    </source>
</evidence>
<reference evidence="2 3" key="1">
    <citation type="submission" date="2018-12" db="EMBL/GenBank/DDBJ databases">
        <title>A novel vanA-carrying plasmid in a clinical isolate of Enterococcus avium.</title>
        <authorList>
            <person name="Bernasconi O.J."/>
            <person name="Luzzaro F."/>
            <person name="Endimiani A."/>
        </authorList>
    </citation>
    <scope>NUCLEOTIDE SEQUENCE [LARGE SCALE GENOMIC DNA]</scope>
    <source>
        <strain evidence="2 3">LC0559/18</strain>
    </source>
</reference>
<dbReference type="GO" id="GO:0005524">
    <property type="term" value="F:ATP binding"/>
    <property type="evidence" value="ECO:0007669"/>
    <property type="project" value="InterPro"/>
</dbReference>
<evidence type="ECO:0000313" key="3">
    <source>
        <dbReference type="Proteomes" id="UP000288388"/>
    </source>
</evidence>
<dbReference type="InterPro" id="IPR005074">
    <property type="entry name" value="Peptidase_C39"/>
</dbReference>
<dbReference type="InterPro" id="IPR039564">
    <property type="entry name" value="Peptidase_C39-like"/>
</dbReference>
<dbReference type="PROSITE" id="PS50990">
    <property type="entry name" value="PEPTIDASE_C39"/>
    <property type="match status" value="1"/>
</dbReference>
<gene>
    <name evidence="2" type="ORF">EK398_13815</name>
</gene>